<comment type="caution">
    <text evidence="2">The sequence shown here is derived from an EMBL/GenBank/DDBJ whole genome shotgun (WGS) entry which is preliminary data.</text>
</comment>
<evidence type="ECO:0000313" key="3">
    <source>
        <dbReference type="Proteomes" id="UP001396334"/>
    </source>
</evidence>
<proteinExistence type="predicted"/>
<accession>A0ABR2SMS4</accession>
<dbReference type="EMBL" id="JBBPBN010000013">
    <property type="protein sequence ID" value="KAK9026568.1"/>
    <property type="molecule type" value="Genomic_DNA"/>
</dbReference>
<gene>
    <name evidence="2" type="ORF">V6N11_039403</name>
</gene>
<protein>
    <recommendedName>
        <fullName evidence="1">Reverse transcriptase zinc-binding domain-containing protein</fullName>
    </recommendedName>
</protein>
<reference evidence="2 3" key="1">
    <citation type="journal article" date="2024" name="G3 (Bethesda)">
        <title>Genome assembly of Hibiscus sabdariffa L. provides insights into metabolisms of medicinal natural products.</title>
        <authorList>
            <person name="Kim T."/>
        </authorList>
    </citation>
    <scope>NUCLEOTIDE SEQUENCE [LARGE SCALE GENOMIC DNA]</scope>
    <source>
        <strain evidence="2">TK-2024</strain>
        <tissue evidence="2">Old leaves</tissue>
    </source>
</reference>
<dbReference type="InterPro" id="IPR026960">
    <property type="entry name" value="RVT-Znf"/>
</dbReference>
<organism evidence="2 3">
    <name type="scientific">Hibiscus sabdariffa</name>
    <name type="common">roselle</name>
    <dbReference type="NCBI Taxonomy" id="183260"/>
    <lineage>
        <taxon>Eukaryota</taxon>
        <taxon>Viridiplantae</taxon>
        <taxon>Streptophyta</taxon>
        <taxon>Embryophyta</taxon>
        <taxon>Tracheophyta</taxon>
        <taxon>Spermatophyta</taxon>
        <taxon>Magnoliopsida</taxon>
        <taxon>eudicotyledons</taxon>
        <taxon>Gunneridae</taxon>
        <taxon>Pentapetalae</taxon>
        <taxon>rosids</taxon>
        <taxon>malvids</taxon>
        <taxon>Malvales</taxon>
        <taxon>Malvaceae</taxon>
        <taxon>Malvoideae</taxon>
        <taxon>Hibiscus</taxon>
    </lineage>
</organism>
<evidence type="ECO:0000313" key="2">
    <source>
        <dbReference type="EMBL" id="KAK9026568.1"/>
    </source>
</evidence>
<dbReference type="Proteomes" id="UP001396334">
    <property type="component" value="Unassembled WGS sequence"/>
</dbReference>
<feature type="domain" description="Reverse transcriptase zinc-binding" evidence="1">
    <location>
        <begin position="27"/>
        <end position="107"/>
    </location>
</feature>
<sequence>MDAIVPLSIHLCEVTMAWRWNDNRSITTSSTYKVVSNVSNGNGAKHWKFIWSLNIPHRIRIFIWLVLRDRLLANLEHYHRHIASDSTCTFFPSCEESLDHVFHWCGPTRRLRIQLVGFAQLNIFLAKPFNDWFISNLQNNNNSVQGND</sequence>
<evidence type="ECO:0000259" key="1">
    <source>
        <dbReference type="Pfam" id="PF13966"/>
    </source>
</evidence>
<keyword evidence="3" id="KW-1185">Reference proteome</keyword>
<name>A0ABR2SMS4_9ROSI</name>
<dbReference type="Pfam" id="PF13966">
    <property type="entry name" value="zf-RVT"/>
    <property type="match status" value="1"/>
</dbReference>